<accession>A0A4Y6V034</accession>
<reference evidence="5 6" key="1">
    <citation type="submission" date="2019-06" db="EMBL/GenBank/DDBJ databases">
        <title>Saccharibacillus brassicae sp. nov., an endophytic bacterium isolated from Chinese cabbage seeds (Brassica pekinensis).</title>
        <authorList>
            <person name="Jiang L."/>
            <person name="Lee J."/>
            <person name="Kim S.W."/>
        </authorList>
    </citation>
    <scope>NUCLEOTIDE SEQUENCE [LARGE SCALE GENOMIC DNA]</scope>
    <source>
        <strain evidence="6">KCTC 43072 / ATSA2</strain>
    </source>
</reference>
<dbReference type="InterPro" id="IPR041602">
    <property type="entry name" value="Quercetinase_C"/>
</dbReference>
<dbReference type="InterPro" id="IPR012093">
    <property type="entry name" value="Pirin"/>
</dbReference>
<dbReference type="AlphaFoldDB" id="A0A4Y6V034"/>
<dbReference type="Pfam" id="PF17954">
    <property type="entry name" value="Pirin_C_2"/>
    <property type="match status" value="1"/>
</dbReference>
<protein>
    <submittedName>
        <fullName evidence="5">Pirin family protein</fullName>
    </submittedName>
</protein>
<evidence type="ECO:0000313" key="5">
    <source>
        <dbReference type="EMBL" id="QDH22148.1"/>
    </source>
</evidence>
<sequence>MTIQTYPASSRFEYDKGWLKGGHSFSFGEYYDAENVKFGPMRVCNDDVIAPGKGFGAHPHSDMEIVSIILSGRLRHEDSLGNVAVTGFGGVQRMSAGSGVIHTEHNPSEHEDVHILQLWFEPTERGKQPSYTTGEFDTAALDGALLPIASGQGLEGVTDMGQDMTIYLSRLEAGQSLDFRQADGRRTFLFVIEGQLEVAGGGDTASLGRRDTARMTDAPELALTAAEPVFYMLVDLP</sequence>
<dbReference type="OrthoDB" id="321327at2"/>
<keyword evidence="6" id="KW-1185">Reference proteome</keyword>
<name>A0A4Y6V034_SACBS</name>
<dbReference type="InterPro" id="IPR011051">
    <property type="entry name" value="RmlC_Cupin_sf"/>
</dbReference>
<dbReference type="SUPFAM" id="SSF51182">
    <property type="entry name" value="RmlC-like cupins"/>
    <property type="match status" value="1"/>
</dbReference>
<dbReference type="KEGG" id="saca:FFV09_15635"/>
<dbReference type="PANTHER" id="PTHR43212">
    <property type="entry name" value="QUERCETIN 2,3-DIOXYGENASE"/>
    <property type="match status" value="1"/>
</dbReference>
<evidence type="ECO:0000256" key="2">
    <source>
        <dbReference type="RuleBase" id="RU003457"/>
    </source>
</evidence>
<evidence type="ECO:0000256" key="1">
    <source>
        <dbReference type="ARBA" id="ARBA00008416"/>
    </source>
</evidence>
<dbReference type="RefSeq" id="WP_141448692.1">
    <property type="nucleotide sequence ID" value="NZ_CP041217.1"/>
</dbReference>
<organism evidence="5 6">
    <name type="scientific">Saccharibacillus brassicae</name>
    <dbReference type="NCBI Taxonomy" id="2583377"/>
    <lineage>
        <taxon>Bacteria</taxon>
        <taxon>Bacillati</taxon>
        <taxon>Bacillota</taxon>
        <taxon>Bacilli</taxon>
        <taxon>Bacillales</taxon>
        <taxon>Paenibacillaceae</taxon>
        <taxon>Saccharibacillus</taxon>
    </lineage>
</organism>
<comment type="similarity">
    <text evidence="1 2">Belongs to the pirin family.</text>
</comment>
<dbReference type="Gene3D" id="2.60.120.10">
    <property type="entry name" value="Jelly Rolls"/>
    <property type="match status" value="2"/>
</dbReference>
<dbReference type="InterPro" id="IPR014710">
    <property type="entry name" value="RmlC-like_jellyroll"/>
</dbReference>
<dbReference type="CDD" id="cd02910">
    <property type="entry name" value="cupin_Yhhw_N"/>
    <property type="match status" value="1"/>
</dbReference>
<dbReference type="InterPro" id="IPR003829">
    <property type="entry name" value="Pirin_N_dom"/>
</dbReference>
<feature type="domain" description="Pirin N-terminal" evidence="3">
    <location>
        <begin position="16"/>
        <end position="119"/>
    </location>
</feature>
<evidence type="ECO:0000259" key="3">
    <source>
        <dbReference type="Pfam" id="PF02678"/>
    </source>
</evidence>
<dbReference type="Pfam" id="PF02678">
    <property type="entry name" value="Pirin"/>
    <property type="match status" value="1"/>
</dbReference>
<evidence type="ECO:0000259" key="4">
    <source>
        <dbReference type="Pfam" id="PF17954"/>
    </source>
</evidence>
<evidence type="ECO:0000313" key="6">
    <source>
        <dbReference type="Proteomes" id="UP000316968"/>
    </source>
</evidence>
<dbReference type="PANTHER" id="PTHR43212:SF3">
    <property type="entry name" value="QUERCETIN 2,3-DIOXYGENASE"/>
    <property type="match status" value="1"/>
</dbReference>
<dbReference type="EMBL" id="CP041217">
    <property type="protein sequence ID" value="QDH22148.1"/>
    <property type="molecule type" value="Genomic_DNA"/>
</dbReference>
<feature type="domain" description="Quercetin 2,3-dioxygenase C-terminal cupin" evidence="4">
    <location>
        <begin position="148"/>
        <end position="236"/>
    </location>
</feature>
<dbReference type="Proteomes" id="UP000316968">
    <property type="component" value="Chromosome"/>
</dbReference>
<proteinExistence type="inferred from homology"/>
<gene>
    <name evidence="5" type="ORF">FFV09_15635</name>
</gene>